<evidence type="ECO:0000313" key="2">
    <source>
        <dbReference type="EMBL" id="KAK4412002.1"/>
    </source>
</evidence>
<keyword evidence="5" id="KW-1185">Reference proteome</keyword>
<comment type="caution">
    <text evidence="4">The sequence shown here is derived from an EMBL/GenBank/DDBJ whole genome shotgun (WGS) entry which is preliminary data.</text>
</comment>
<reference evidence="4" key="1">
    <citation type="submission" date="2020-06" db="EMBL/GenBank/DDBJ databases">
        <authorList>
            <person name="Li T."/>
            <person name="Hu X."/>
            <person name="Zhang T."/>
            <person name="Song X."/>
            <person name="Zhang H."/>
            <person name="Dai N."/>
            <person name="Sheng W."/>
            <person name="Hou X."/>
            <person name="Wei L."/>
        </authorList>
    </citation>
    <scope>NUCLEOTIDE SEQUENCE</scope>
    <source>
        <strain evidence="4">3651</strain>
        <tissue evidence="4">Leaf</tissue>
    </source>
</reference>
<dbReference type="EMBL" id="JACGWO010000027">
    <property type="protein sequence ID" value="KAK4412098.1"/>
    <property type="molecule type" value="Genomic_DNA"/>
</dbReference>
<gene>
    <name evidence="4" type="ORF">Salat_2993900</name>
    <name evidence="3" type="ORF">Salat_2995800</name>
    <name evidence="2" type="ORF">Salat_2997000</name>
</gene>
<feature type="compositionally biased region" description="Acidic residues" evidence="1">
    <location>
        <begin position="52"/>
        <end position="67"/>
    </location>
</feature>
<evidence type="ECO:0000313" key="5">
    <source>
        <dbReference type="Proteomes" id="UP001293254"/>
    </source>
</evidence>
<protein>
    <submittedName>
        <fullName evidence="4">Uncharacterized protein</fullName>
    </submittedName>
</protein>
<proteinExistence type="predicted"/>
<dbReference type="AlphaFoldDB" id="A0AAE2C7R1"/>
<sequence length="187" mass="20979">MLYPYDVKKCTFPAIFNINYKLSSTNFDGKSTKSSNAGPSKRRISWSPTPGEGEEEEYVEESEEGESTPEQVIVPRRFSSKGKGFIKKGKTAKQCVDSVLHSYAREAVIEENRYRKGKGFVMTLASKHSRLKHEMKSSRRSHKTYEPCGHTQLHRPSSGAEKAHETTAASTSKEKYASDVAKGKRPL</sequence>
<accession>A0AAE2C7R1</accession>
<dbReference type="Proteomes" id="UP001293254">
    <property type="component" value="Unassembled WGS sequence"/>
</dbReference>
<dbReference type="EMBL" id="JACGWO010000048">
    <property type="protein sequence ID" value="KAK4412002.1"/>
    <property type="molecule type" value="Genomic_DNA"/>
</dbReference>
<dbReference type="EMBL" id="JACGWO010000042">
    <property type="protein sequence ID" value="KAK4412012.1"/>
    <property type="molecule type" value="Genomic_DNA"/>
</dbReference>
<evidence type="ECO:0000256" key="1">
    <source>
        <dbReference type="SAM" id="MobiDB-lite"/>
    </source>
</evidence>
<reference evidence="4" key="2">
    <citation type="journal article" date="2024" name="Plant">
        <title>Genomic evolution and insights into agronomic trait innovations of Sesamum species.</title>
        <authorList>
            <person name="Miao H."/>
            <person name="Wang L."/>
            <person name="Qu L."/>
            <person name="Liu H."/>
            <person name="Sun Y."/>
            <person name="Le M."/>
            <person name="Wang Q."/>
            <person name="Wei S."/>
            <person name="Zheng Y."/>
            <person name="Lin W."/>
            <person name="Duan Y."/>
            <person name="Cao H."/>
            <person name="Xiong S."/>
            <person name="Wang X."/>
            <person name="Wei L."/>
            <person name="Li C."/>
            <person name="Ma Q."/>
            <person name="Ju M."/>
            <person name="Zhao R."/>
            <person name="Li G."/>
            <person name="Mu C."/>
            <person name="Tian Q."/>
            <person name="Mei H."/>
            <person name="Zhang T."/>
            <person name="Gao T."/>
            <person name="Zhang H."/>
        </authorList>
    </citation>
    <scope>NUCLEOTIDE SEQUENCE</scope>
    <source>
        <strain evidence="4">3651</strain>
    </source>
</reference>
<feature type="region of interest" description="Disordered" evidence="1">
    <location>
        <begin position="27"/>
        <end position="70"/>
    </location>
</feature>
<evidence type="ECO:0000313" key="3">
    <source>
        <dbReference type="EMBL" id="KAK4412012.1"/>
    </source>
</evidence>
<organism evidence="4 5">
    <name type="scientific">Sesamum alatum</name>
    <dbReference type="NCBI Taxonomy" id="300844"/>
    <lineage>
        <taxon>Eukaryota</taxon>
        <taxon>Viridiplantae</taxon>
        <taxon>Streptophyta</taxon>
        <taxon>Embryophyta</taxon>
        <taxon>Tracheophyta</taxon>
        <taxon>Spermatophyta</taxon>
        <taxon>Magnoliopsida</taxon>
        <taxon>eudicotyledons</taxon>
        <taxon>Gunneridae</taxon>
        <taxon>Pentapetalae</taxon>
        <taxon>asterids</taxon>
        <taxon>lamiids</taxon>
        <taxon>Lamiales</taxon>
        <taxon>Pedaliaceae</taxon>
        <taxon>Sesamum</taxon>
    </lineage>
</organism>
<feature type="region of interest" description="Disordered" evidence="1">
    <location>
        <begin position="130"/>
        <end position="187"/>
    </location>
</feature>
<name>A0AAE2C7R1_9LAMI</name>
<evidence type="ECO:0000313" key="4">
    <source>
        <dbReference type="EMBL" id="KAK4412098.1"/>
    </source>
</evidence>
<feature type="compositionally biased region" description="Polar residues" evidence="1">
    <location>
        <begin position="27"/>
        <end position="38"/>
    </location>
</feature>